<protein>
    <recommendedName>
        <fullName evidence="6">Translation initiation factor eIF2B subunit gamma</fullName>
    </recommendedName>
    <alternativeName>
        <fullName evidence="7">eIF2B GDP-GTP exchange factor subunit gamma</fullName>
    </alternativeName>
</protein>
<organism evidence="12 13">
    <name type="scientific">Henosepilachna vigintioctopunctata</name>
    <dbReference type="NCBI Taxonomy" id="420089"/>
    <lineage>
        <taxon>Eukaryota</taxon>
        <taxon>Metazoa</taxon>
        <taxon>Ecdysozoa</taxon>
        <taxon>Arthropoda</taxon>
        <taxon>Hexapoda</taxon>
        <taxon>Insecta</taxon>
        <taxon>Pterygota</taxon>
        <taxon>Neoptera</taxon>
        <taxon>Endopterygota</taxon>
        <taxon>Coleoptera</taxon>
        <taxon>Polyphaga</taxon>
        <taxon>Cucujiformia</taxon>
        <taxon>Coccinelloidea</taxon>
        <taxon>Coccinellidae</taxon>
        <taxon>Epilachninae</taxon>
        <taxon>Epilachnini</taxon>
        <taxon>Henosepilachna</taxon>
    </lineage>
</organism>
<keyword evidence="3" id="KW-0963">Cytoplasm</keyword>
<comment type="caution">
    <text evidence="12">The sequence shown here is derived from an EMBL/GenBank/DDBJ whole genome shotgun (WGS) entry which is preliminary data.</text>
</comment>
<dbReference type="GO" id="GO:0003743">
    <property type="term" value="F:translation initiation factor activity"/>
    <property type="evidence" value="ECO:0007669"/>
    <property type="project" value="UniProtKB-KW"/>
</dbReference>
<dbReference type="GO" id="GO:0005085">
    <property type="term" value="F:guanyl-nucleotide exchange factor activity"/>
    <property type="evidence" value="ECO:0007669"/>
    <property type="project" value="TreeGrafter"/>
</dbReference>
<evidence type="ECO:0000256" key="2">
    <source>
        <dbReference type="ARBA" id="ARBA00007878"/>
    </source>
</evidence>
<dbReference type="GO" id="GO:0005851">
    <property type="term" value="C:eukaryotic translation initiation factor 2B complex"/>
    <property type="evidence" value="ECO:0007669"/>
    <property type="project" value="TreeGrafter"/>
</dbReference>
<dbReference type="PANTHER" id="PTHR45989:SF1">
    <property type="entry name" value="TRANSLATION INITIATION FACTOR EIF-2B SUBUNIT GAMMA"/>
    <property type="match status" value="1"/>
</dbReference>
<comment type="similarity">
    <text evidence="2">Belongs to the eIF-2B gamma/epsilon subunits family.</text>
</comment>
<evidence type="ECO:0000313" key="13">
    <source>
        <dbReference type="Proteomes" id="UP001431783"/>
    </source>
</evidence>
<keyword evidence="5" id="KW-0648">Protein biosynthesis</keyword>
<dbReference type="EMBL" id="JARQZJ010000070">
    <property type="protein sequence ID" value="KAK9881691.1"/>
    <property type="molecule type" value="Genomic_DNA"/>
</dbReference>
<evidence type="ECO:0000256" key="9">
    <source>
        <dbReference type="ARBA" id="ARBA00046432"/>
    </source>
</evidence>
<evidence type="ECO:0000313" key="12">
    <source>
        <dbReference type="EMBL" id="KAK9881691.1"/>
    </source>
</evidence>
<keyword evidence="4" id="KW-0396">Initiation factor</keyword>
<gene>
    <name evidence="12" type="ORF">WA026_017208</name>
</gene>
<dbReference type="Pfam" id="PF24894">
    <property type="entry name" value="Hexapep_GlmU"/>
    <property type="match status" value="1"/>
</dbReference>
<name>A0AAW1ULN4_9CUCU</name>
<reference evidence="12 13" key="1">
    <citation type="submission" date="2023-03" db="EMBL/GenBank/DDBJ databases">
        <title>Genome insight into feeding habits of ladybird beetles.</title>
        <authorList>
            <person name="Li H.-S."/>
            <person name="Huang Y.-H."/>
            <person name="Pang H."/>
        </authorList>
    </citation>
    <scope>NUCLEOTIDE SEQUENCE [LARGE SCALE GENOMIC DNA]</scope>
    <source>
        <strain evidence="12">SYSU_2023b</strain>
        <tissue evidence="12">Whole body</tissue>
    </source>
</reference>
<dbReference type="InterPro" id="IPR056818">
    <property type="entry name" value="GlmU/GlgC-like_hexapep"/>
</dbReference>
<dbReference type="Proteomes" id="UP001431783">
    <property type="component" value="Unassembled WGS sequence"/>
</dbReference>
<evidence type="ECO:0000259" key="11">
    <source>
        <dbReference type="Pfam" id="PF24894"/>
    </source>
</evidence>
<comment type="subcellular location">
    <subcellularLocation>
        <location evidence="1">Cytoplasm</location>
        <location evidence="1">Cytosol</location>
    </subcellularLocation>
</comment>
<comment type="subunit">
    <text evidence="9">Component of the translation initiation factor 2B (eIF2B) complex which is a heterodecamer of two sets of five different subunits: alpha, beta, gamma, delta and epsilon. Subunits alpha, beta and delta comprise a regulatory subcomplex and subunits epsilon and gamma comprise a catalytic subcomplex. Within the complex, the hexameric regulatory complex resides at the center, with the two heterodimeric catalytic subcomplexes bound on opposite sides.</text>
</comment>
<evidence type="ECO:0000256" key="4">
    <source>
        <dbReference type="ARBA" id="ARBA00022540"/>
    </source>
</evidence>
<dbReference type="Gene3D" id="2.160.10.10">
    <property type="entry name" value="Hexapeptide repeat proteins"/>
    <property type="match status" value="1"/>
</dbReference>
<evidence type="ECO:0000256" key="7">
    <source>
        <dbReference type="ARBA" id="ARBA00044229"/>
    </source>
</evidence>
<keyword evidence="13" id="KW-1185">Reference proteome</keyword>
<dbReference type="GO" id="GO:0005829">
    <property type="term" value="C:cytosol"/>
    <property type="evidence" value="ECO:0007669"/>
    <property type="project" value="UniProtKB-SubCell"/>
</dbReference>
<dbReference type="Pfam" id="PF00483">
    <property type="entry name" value="NTP_transferase"/>
    <property type="match status" value="1"/>
</dbReference>
<dbReference type="PANTHER" id="PTHR45989">
    <property type="entry name" value="TRANSLATION INITIATION FACTOR EIF-2B SUBUNIT GAMMA"/>
    <property type="match status" value="1"/>
</dbReference>
<evidence type="ECO:0000259" key="10">
    <source>
        <dbReference type="Pfam" id="PF00483"/>
    </source>
</evidence>
<comment type="function">
    <text evidence="8">Acts as a component of the translation initiation factor 2B (eIF2B) complex, which catalyzes the exchange of GDP for GTP on the eukaryotic initiation factor 2 (eIF2) complex gamma subunit. Its guanine nucleotide exchange factor activity is repressed when bound to eIF2 complex phosphorylated on the alpha subunit, thereby limiting the amount of methionyl-initiator methionine tRNA available to the ribosome and consequently global translation is repressed.</text>
</comment>
<evidence type="ECO:0000256" key="1">
    <source>
        <dbReference type="ARBA" id="ARBA00004514"/>
    </source>
</evidence>
<evidence type="ECO:0000256" key="8">
    <source>
        <dbReference type="ARBA" id="ARBA00045373"/>
    </source>
</evidence>
<dbReference type="InterPro" id="IPR005835">
    <property type="entry name" value="NTP_transferase_dom"/>
</dbReference>
<dbReference type="InterPro" id="IPR051960">
    <property type="entry name" value="eIF2B_gamma"/>
</dbReference>
<evidence type="ECO:0000256" key="6">
    <source>
        <dbReference type="ARBA" id="ARBA00044196"/>
    </source>
</evidence>
<evidence type="ECO:0000256" key="3">
    <source>
        <dbReference type="ARBA" id="ARBA00022490"/>
    </source>
</evidence>
<feature type="domain" description="Nucleotidyl transferase" evidence="10">
    <location>
        <begin position="9"/>
        <end position="144"/>
    </location>
</feature>
<accession>A0AAW1ULN4</accession>
<dbReference type="GO" id="GO:0002183">
    <property type="term" value="P:cytoplasmic translational initiation"/>
    <property type="evidence" value="ECO:0007669"/>
    <property type="project" value="TreeGrafter"/>
</dbReference>
<dbReference type="SUPFAM" id="SSF53448">
    <property type="entry name" value="Nucleotide-diphospho-sugar transferases"/>
    <property type="match status" value="1"/>
</dbReference>
<dbReference type="Gene3D" id="3.90.550.10">
    <property type="entry name" value="Spore Coat Polysaccharide Biosynthesis Protein SpsA, Chain A"/>
    <property type="match status" value="1"/>
</dbReference>
<dbReference type="AlphaFoldDB" id="A0AAW1ULN4"/>
<dbReference type="InterPro" id="IPR029044">
    <property type="entry name" value="Nucleotide-diphossugar_trans"/>
</dbReference>
<evidence type="ECO:0000256" key="5">
    <source>
        <dbReference type="ARBA" id="ARBA00022917"/>
    </source>
</evidence>
<dbReference type="CDD" id="cd04198">
    <property type="entry name" value="eIF-2B_gamma_N"/>
    <property type="match status" value="1"/>
</dbReference>
<feature type="domain" description="Glucose-1-phosphate adenylyltransferase/Bifunctional protein GlmU-like C-terminal hexapeptide" evidence="11">
    <location>
        <begin position="373"/>
        <end position="425"/>
    </location>
</feature>
<proteinExistence type="inferred from homology"/>
<sequence>MSLQAEFQVIIMAGGKGSRMPEITSGKPKCLLPVGQKPLIWFPLNNLHLCGFTECIIVVLDNQKHEVQSTVDKFNLGIKAEYFSIPSNEDLGTADSLRLLHDKLHSDVLVLPCDLITNTDLNSALDIFRTHNATITSLFMKPQQPDAVLVPGPKPKHKPERDLVGIDVQTSRLVFLASLSDFETDVSIPLGLMKKHPHIKMYSTLVDSHVYVMRNWVIGYLKNEEKISTLKGEFLPHIVRKQLAKVPQKVEEANASIVDSHHSDDIFSFAKEDDMKLLVREMSAFNDHAGDSNPTYHGDCIRCFAHITDADEFGVRVNTLPVYCSVNNKIIENWSKIVPNEPLVLKNPKADIKSTQVDDKCVIWEGAKLKEKTSFKESIIGSGVEVNSFSRVFNTILMKNVVVKERVALENCIVSDGAIIGTGTQLKSCLVGSHYNVPDQSQHCNEVLTDVAQLMEF</sequence>